<dbReference type="Proteomes" id="UP000030742">
    <property type="component" value="Unassembled WGS sequence"/>
</dbReference>
<dbReference type="PRINTS" id="PR00320">
    <property type="entry name" value="GPROTEINBRPT"/>
</dbReference>
<evidence type="ECO:0000313" key="6">
    <source>
        <dbReference type="EMBL" id="ERL93002.1"/>
    </source>
</evidence>
<comment type="similarity">
    <text evidence="3">Belongs to the WD repeat WDR3/UTP12 family.</text>
</comment>
<dbReference type="PROSITE" id="PS00678">
    <property type="entry name" value="WD_REPEATS_1"/>
    <property type="match status" value="2"/>
</dbReference>
<proteinExistence type="inferred from homology"/>
<reference evidence="6 7" key="1">
    <citation type="journal article" date="2013" name="Genome Biol.">
        <title>Draft genome of the mountain pine beetle, Dendroctonus ponderosae Hopkins, a major forest pest.</title>
        <authorList>
            <person name="Keeling C.I."/>
            <person name="Yuen M.M."/>
            <person name="Liao N.Y."/>
            <person name="Docking T.R."/>
            <person name="Chan S.K."/>
            <person name="Taylor G.A."/>
            <person name="Palmquist D.L."/>
            <person name="Jackman S.D."/>
            <person name="Nguyen A."/>
            <person name="Li M."/>
            <person name="Henderson H."/>
            <person name="Janes J.K."/>
            <person name="Zhao Y."/>
            <person name="Pandoh P."/>
            <person name="Moore R."/>
            <person name="Sperling F.A."/>
            <person name="Huber D.P."/>
            <person name="Birol I."/>
            <person name="Jones S.J."/>
            <person name="Bohlmann J."/>
        </authorList>
    </citation>
    <scope>NUCLEOTIDE SEQUENCE</scope>
</reference>
<feature type="repeat" description="WD" evidence="4">
    <location>
        <begin position="61"/>
        <end position="102"/>
    </location>
</feature>
<dbReference type="Gene3D" id="2.130.10.10">
    <property type="entry name" value="YVTN repeat-like/Quinoprotein amine dehydrogenase"/>
    <property type="match status" value="3"/>
</dbReference>
<dbReference type="InterPro" id="IPR001680">
    <property type="entry name" value="WD40_rpt"/>
</dbReference>
<evidence type="ECO:0000256" key="2">
    <source>
        <dbReference type="ARBA" id="ARBA00022737"/>
    </source>
</evidence>
<dbReference type="Pfam" id="PF25172">
    <property type="entry name" value="Beta-prop_WDR3_2nd"/>
    <property type="match status" value="1"/>
</dbReference>
<dbReference type="PANTHER" id="PTHR19853:SF0">
    <property type="entry name" value="WD REPEAT-CONTAINING PROTEIN 3"/>
    <property type="match status" value="1"/>
</dbReference>
<dbReference type="EMBL" id="KB632341">
    <property type="protein sequence ID" value="ERL93002.1"/>
    <property type="molecule type" value="Genomic_DNA"/>
</dbReference>
<accession>U4UIV3</accession>
<evidence type="ECO:0000256" key="3">
    <source>
        <dbReference type="ARBA" id="ARBA00038229"/>
    </source>
</evidence>
<dbReference type="AlphaFoldDB" id="U4UIV3"/>
<dbReference type="InterPro" id="IPR020472">
    <property type="entry name" value="WD40_PAC1"/>
</dbReference>
<dbReference type="OrthoDB" id="407922at2759"/>
<dbReference type="GO" id="GO:0032040">
    <property type="term" value="C:small-subunit processome"/>
    <property type="evidence" value="ECO:0007669"/>
    <property type="project" value="TreeGrafter"/>
</dbReference>
<keyword evidence="2" id="KW-0677">Repeat</keyword>
<dbReference type="InterPro" id="IPR015943">
    <property type="entry name" value="WD40/YVTN_repeat-like_dom_sf"/>
</dbReference>
<dbReference type="FunFam" id="2.130.10.10:FF:002580">
    <property type="entry name" value="Beta transducin Trp-Asp domain-containing protein, putative"/>
    <property type="match status" value="1"/>
</dbReference>
<dbReference type="PROSITE" id="PS50082">
    <property type="entry name" value="WD_REPEATS_2"/>
    <property type="match status" value="9"/>
</dbReference>
<dbReference type="CDD" id="cd00200">
    <property type="entry name" value="WD40"/>
    <property type="match status" value="2"/>
</dbReference>
<dbReference type="SMART" id="SM00320">
    <property type="entry name" value="WD40"/>
    <property type="match status" value="11"/>
</dbReference>
<evidence type="ECO:0000256" key="4">
    <source>
        <dbReference type="PROSITE-ProRule" id="PRU00221"/>
    </source>
</evidence>
<feature type="repeat" description="WD" evidence="4">
    <location>
        <begin position="103"/>
        <end position="136"/>
    </location>
</feature>
<dbReference type="InterPro" id="IPR007148">
    <property type="entry name" value="SSU_processome_Utp12"/>
</dbReference>
<dbReference type="Pfam" id="PF04003">
    <property type="entry name" value="Utp12"/>
    <property type="match status" value="1"/>
</dbReference>
<dbReference type="STRING" id="77166.U4UIV3"/>
<feature type="repeat" description="WD" evidence="4">
    <location>
        <begin position="615"/>
        <end position="656"/>
    </location>
</feature>
<dbReference type="PROSITE" id="PS50294">
    <property type="entry name" value="WD_REPEATS_REGION"/>
    <property type="match status" value="6"/>
</dbReference>
<evidence type="ECO:0000313" key="7">
    <source>
        <dbReference type="Proteomes" id="UP000030742"/>
    </source>
</evidence>
<name>U4UIV3_DENPD</name>
<feature type="repeat" description="WD" evidence="4">
    <location>
        <begin position="187"/>
        <end position="228"/>
    </location>
</feature>
<gene>
    <name evidence="6" type="ORF">D910_10304</name>
</gene>
<feature type="domain" description="Small-subunit processome Utp12" evidence="5">
    <location>
        <begin position="786"/>
        <end position="884"/>
    </location>
</feature>
<dbReference type="GO" id="GO:0034388">
    <property type="term" value="C:Pwp2p-containing subcomplex of 90S preribosome"/>
    <property type="evidence" value="ECO:0007669"/>
    <property type="project" value="TreeGrafter"/>
</dbReference>
<feature type="repeat" description="WD" evidence="4">
    <location>
        <begin position="476"/>
        <end position="510"/>
    </location>
</feature>
<sequence>MGLTKDYLRYVPAGNFNIISSANCNVVFLTLQGQIGRFVAVGAAEHILIWDLRLGEKAQVLPGEKAVVTALCASPNNRHLAAGYSDGNVQIYDLKTVEVVSVFSGHRSEVTTLMYDNQGHRLASGSRDTDVIVWDIVTESGLCRLQGHKGPITKVTFMDKQDVLISSSKDTFVKFWDLSTQHCFKTLTGHRTEVWGFALMKNDEYLVTGCGDYELRVFKLTTRDLYNESIDPLEHMTATLELVTLEEGDDSTTHPLQCIKAGSVFRGSKSRVVALTSDSTGQVLGCHGTDKMVELFYFCTEDEAQLRQKKRLKKQRKKNKQGAPEELEANTGLADQIKRLKPIKASGPTTNLDLVLGNGGELRVALNYRDNCVKLFTLMTSVKDAEPNCLREIVKKGHHSQVRAVAFSSDNLAIVSGSDDTLRMWNRPSQTCLRTIDVGFVQSVVFVPGDRHVLAGLRDGKLVIVDVAAGDVLEEIVAHSKDLRTICLTPDLRGCVTGGGDQTVKFWQFELIVDQQSESKVKVLSLVHNRTLKLEEGVLCVKLSPDSKFIAVALLDSTVKIFFSDSFKFYLSLYGHKMPVYCMDISSDSRLIATGSGDRNIKIWGMDFGDCHKSIFAHDDSVMGLQFVPNTHYFFTCGKDGSIKEWDADKYHKIVTVQGHAGEAHSLAVSPNGQYVVSCGSDKVLRLYERSDQLVVLQDEQEEEREQQEEAVAEKTVVPGHSALNLPSKRTIGSERAAESILECLEVSEKYQEELDEHAALQAGSSKPLPVPAIPLLMQAFNVKTPEDFLLETIKRIRASDLEEGLLILPFVHVCKVLTMLPALIARGDCIEMGCKVALFLMRLHHAPLVANKLLLPTLELLEKTMKEKVGELRDLVGYNMVGLLSVQGELEAREGIQLFRDATREQNAKRRKKREKIKRTIMAVNTI</sequence>
<dbReference type="InterPro" id="IPR019775">
    <property type="entry name" value="WD40_repeat_CS"/>
</dbReference>
<feature type="repeat" description="WD" evidence="4">
    <location>
        <begin position="395"/>
        <end position="435"/>
    </location>
</feature>
<dbReference type="SUPFAM" id="SSF50978">
    <property type="entry name" value="WD40 repeat-like"/>
    <property type="match status" value="2"/>
</dbReference>
<dbReference type="InterPro" id="IPR036322">
    <property type="entry name" value="WD40_repeat_dom_sf"/>
</dbReference>
<dbReference type="GO" id="GO:0030490">
    <property type="term" value="P:maturation of SSU-rRNA"/>
    <property type="evidence" value="ECO:0007669"/>
    <property type="project" value="TreeGrafter"/>
</dbReference>
<feature type="repeat" description="WD" evidence="4">
    <location>
        <begin position="573"/>
        <end position="614"/>
    </location>
</feature>
<feature type="repeat" description="WD" evidence="4">
    <location>
        <begin position="657"/>
        <end position="689"/>
    </location>
</feature>
<protein>
    <recommendedName>
        <fullName evidence="5">Small-subunit processome Utp12 domain-containing protein</fullName>
    </recommendedName>
</protein>
<dbReference type="InterPro" id="IPR051570">
    <property type="entry name" value="TBC1_cilium_biogenesis"/>
</dbReference>
<dbReference type="GO" id="GO:0030515">
    <property type="term" value="F:snoRNA binding"/>
    <property type="evidence" value="ECO:0007669"/>
    <property type="project" value="TreeGrafter"/>
</dbReference>
<dbReference type="FunFam" id="2.130.10.10:FF:000755">
    <property type="entry name" value="WD repeat-containing protein 3"/>
    <property type="match status" value="1"/>
</dbReference>
<dbReference type="Pfam" id="PF25173">
    <property type="entry name" value="Beta-prop_WDR3_1st"/>
    <property type="match status" value="1"/>
</dbReference>
<organism evidence="6 7">
    <name type="scientific">Dendroctonus ponderosae</name>
    <name type="common">Mountain pine beetle</name>
    <dbReference type="NCBI Taxonomy" id="77166"/>
    <lineage>
        <taxon>Eukaryota</taxon>
        <taxon>Metazoa</taxon>
        <taxon>Ecdysozoa</taxon>
        <taxon>Arthropoda</taxon>
        <taxon>Hexapoda</taxon>
        <taxon>Insecta</taxon>
        <taxon>Pterygota</taxon>
        <taxon>Neoptera</taxon>
        <taxon>Endopterygota</taxon>
        <taxon>Coleoptera</taxon>
        <taxon>Polyphaga</taxon>
        <taxon>Cucujiformia</taxon>
        <taxon>Curculionidae</taxon>
        <taxon>Scolytinae</taxon>
        <taxon>Dendroctonus</taxon>
    </lineage>
</organism>
<feature type="repeat" description="WD" evidence="4">
    <location>
        <begin position="145"/>
        <end position="186"/>
    </location>
</feature>
<keyword evidence="1 4" id="KW-0853">WD repeat</keyword>
<dbReference type="PANTHER" id="PTHR19853">
    <property type="entry name" value="WD REPEAT CONTAINING PROTEIN 3 WDR3"/>
    <property type="match status" value="1"/>
</dbReference>
<evidence type="ECO:0000259" key="5">
    <source>
        <dbReference type="Pfam" id="PF04003"/>
    </source>
</evidence>
<evidence type="ECO:0000256" key="1">
    <source>
        <dbReference type="ARBA" id="ARBA00022574"/>
    </source>
</evidence>